<dbReference type="Gene3D" id="1.10.10.10">
    <property type="entry name" value="Winged helix-like DNA-binding domain superfamily/Winged helix DNA-binding domain"/>
    <property type="match status" value="1"/>
</dbReference>
<sequence length="161" mass="17652">VPQLYWDTLESPLGKLSLIVDGKGQVITLSISGQEPEGKRSKKHCSKVVKQLAQYFSGHRKIFELRLNPQGTVFQRRVWQALTEIPYGEVCSYGNLARRIEKPGAGRAVGQANGANPIPIIIPCHRVIAGDGSIGGYTGGLNKKKILLALELTHSRPSQKR</sequence>
<dbReference type="FunFam" id="1.10.10.10:FF:000214">
    <property type="entry name" value="Methylated-DNA--protein-cysteine methyltransferase"/>
    <property type="match status" value="1"/>
</dbReference>
<dbReference type="HAMAP" id="MF_00772">
    <property type="entry name" value="OGT"/>
    <property type="match status" value="1"/>
</dbReference>
<dbReference type="InterPro" id="IPR036388">
    <property type="entry name" value="WH-like_DNA-bd_sf"/>
</dbReference>
<evidence type="ECO:0000256" key="6">
    <source>
        <dbReference type="ARBA" id="ARBA00022679"/>
    </source>
</evidence>
<dbReference type="PANTHER" id="PTHR10815:SF5">
    <property type="entry name" value="METHYLATED-DNA--PROTEIN-CYSTEINE METHYLTRANSFERASE"/>
    <property type="match status" value="1"/>
</dbReference>
<evidence type="ECO:0000256" key="1">
    <source>
        <dbReference type="ARBA" id="ARBA00001286"/>
    </source>
</evidence>
<protein>
    <recommendedName>
        <fullName evidence="3">methylated-DNA--[protein]-cysteine S-methyltransferase</fullName>
        <ecNumber evidence="3">2.1.1.63</ecNumber>
    </recommendedName>
</protein>
<dbReference type="PANTHER" id="PTHR10815">
    <property type="entry name" value="METHYLATED-DNA--PROTEIN-CYSTEINE METHYLTRANSFERASE"/>
    <property type="match status" value="1"/>
</dbReference>
<evidence type="ECO:0000256" key="4">
    <source>
        <dbReference type="ARBA" id="ARBA00022490"/>
    </source>
</evidence>
<feature type="domain" description="Methylguanine DNA methyltransferase ribonuclease-like" evidence="11">
    <location>
        <begin position="4"/>
        <end position="68"/>
    </location>
</feature>
<dbReference type="NCBIfam" id="TIGR00589">
    <property type="entry name" value="ogt"/>
    <property type="match status" value="1"/>
</dbReference>
<dbReference type="Pfam" id="PF02870">
    <property type="entry name" value="Methyltransf_1N"/>
    <property type="match status" value="1"/>
</dbReference>
<dbReference type="InterPro" id="IPR036631">
    <property type="entry name" value="MGMT_N_sf"/>
</dbReference>
<dbReference type="InterPro" id="IPR014048">
    <property type="entry name" value="MethylDNA_cys_MeTrfase_DNA-bd"/>
</dbReference>
<accession>A0A381YE80</accession>
<dbReference type="AlphaFoldDB" id="A0A381YE80"/>
<dbReference type="EC" id="2.1.1.63" evidence="3"/>
<keyword evidence="6" id="KW-0808">Transferase</keyword>
<evidence type="ECO:0000313" key="12">
    <source>
        <dbReference type="EMBL" id="SVA74891.1"/>
    </source>
</evidence>
<dbReference type="InterPro" id="IPR008332">
    <property type="entry name" value="MethylG_MeTrfase_N"/>
</dbReference>
<comment type="similarity">
    <text evidence="2">Belongs to the MGMT family.</text>
</comment>
<evidence type="ECO:0000259" key="10">
    <source>
        <dbReference type="Pfam" id="PF01035"/>
    </source>
</evidence>
<dbReference type="EMBL" id="UINC01017937">
    <property type="protein sequence ID" value="SVA74891.1"/>
    <property type="molecule type" value="Genomic_DNA"/>
</dbReference>
<dbReference type="InterPro" id="IPR036217">
    <property type="entry name" value="MethylDNA_cys_MeTrfase_DNAb"/>
</dbReference>
<name>A0A381YE80_9ZZZZ</name>
<reference evidence="12" key="1">
    <citation type="submission" date="2018-05" db="EMBL/GenBank/DDBJ databases">
        <authorList>
            <person name="Lanie J.A."/>
            <person name="Ng W.-L."/>
            <person name="Kazmierczak K.M."/>
            <person name="Andrzejewski T.M."/>
            <person name="Davidsen T.M."/>
            <person name="Wayne K.J."/>
            <person name="Tettelin H."/>
            <person name="Glass J.I."/>
            <person name="Rusch D."/>
            <person name="Podicherti R."/>
            <person name="Tsui H.-C.T."/>
            <person name="Winkler M.E."/>
        </authorList>
    </citation>
    <scope>NUCLEOTIDE SEQUENCE</scope>
</reference>
<keyword evidence="4" id="KW-0963">Cytoplasm</keyword>
<dbReference type="InterPro" id="IPR001497">
    <property type="entry name" value="MethylDNA_cys_MeTrfase_AS"/>
</dbReference>
<feature type="domain" description="Methylated-DNA-[protein]-cysteine S-methyltransferase DNA binding" evidence="10">
    <location>
        <begin position="74"/>
        <end position="151"/>
    </location>
</feature>
<dbReference type="GO" id="GO:0006281">
    <property type="term" value="P:DNA repair"/>
    <property type="evidence" value="ECO:0007669"/>
    <property type="project" value="UniProtKB-KW"/>
</dbReference>
<dbReference type="SUPFAM" id="SSF53155">
    <property type="entry name" value="Methylated DNA-protein cysteine methyltransferase domain"/>
    <property type="match status" value="1"/>
</dbReference>
<gene>
    <name evidence="12" type="ORF">METZ01_LOCUS127745</name>
</gene>
<evidence type="ECO:0000256" key="9">
    <source>
        <dbReference type="ARBA" id="ARBA00049348"/>
    </source>
</evidence>
<comment type="catalytic activity">
    <reaction evidence="1">
        <text>a 4-O-methyl-thymidine in DNA + L-cysteinyl-[protein] = a thymidine in DNA + S-methyl-L-cysteinyl-[protein]</text>
        <dbReference type="Rhea" id="RHEA:53428"/>
        <dbReference type="Rhea" id="RHEA-COMP:10131"/>
        <dbReference type="Rhea" id="RHEA-COMP:10132"/>
        <dbReference type="Rhea" id="RHEA-COMP:13555"/>
        <dbReference type="Rhea" id="RHEA-COMP:13556"/>
        <dbReference type="ChEBI" id="CHEBI:29950"/>
        <dbReference type="ChEBI" id="CHEBI:82612"/>
        <dbReference type="ChEBI" id="CHEBI:137386"/>
        <dbReference type="ChEBI" id="CHEBI:137387"/>
        <dbReference type="EC" id="2.1.1.63"/>
    </reaction>
</comment>
<keyword evidence="8" id="KW-0234">DNA repair</keyword>
<dbReference type="InterPro" id="IPR023546">
    <property type="entry name" value="MGMT"/>
</dbReference>
<dbReference type="PROSITE" id="PS00374">
    <property type="entry name" value="MGMT"/>
    <property type="match status" value="1"/>
</dbReference>
<comment type="catalytic activity">
    <reaction evidence="9">
        <text>a 6-O-methyl-2'-deoxyguanosine in DNA + L-cysteinyl-[protein] = S-methyl-L-cysteinyl-[protein] + a 2'-deoxyguanosine in DNA</text>
        <dbReference type="Rhea" id="RHEA:24000"/>
        <dbReference type="Rhea" id="RHEA-COMP:10131"/>
        <dbReference type="Rhea" id="RHEA-COMP:10132"/>
        <dbReference type="Rhea" id="RHEA-COMP:11367"/>
        <dbReference type="Rhea" id="RHEA-COMP:11368"/>
        <dbReference type="ChEBI" id="CHEBI:29950"/>
        <dbReference type="ChEBI" id="CHEBI:82612"/>
        <dbReference type="ChEBI" id="CHEBI:85445"/>
        <dbReference type="ChEBI" id="CHEBI:85448"/>
        <dbReference type="EC" id="2.1.1.63"/>
    </reaction>
</comment>
<evidence type="ECO:0000256" key="8">
    <source>
        <dbReference type="ARBA" id="ARBA00023204"/>
    </source>
</evidence>
<dbReference type="GO" id="GO:0003908">
    <property type="term" value="F:methylated-DNA-[protein]-cysteine S-methyltransferase activity"/>
    <property type="evidence" value="ECO:0007669"/>
    <property type="project" value="UniProtKB-EC"/>
</dbReference>
<dbReference type="CDD" id="cd06445">
    <property type="entry name" value="ATase"/>
    <property type="match status" value="1"/>
</dbReference>
<evidence type="ECO:0000259" key="11">
    <source>
        <dbReference type="Pfam" id="PF02870"/>
    </source>
</evidence>
<feature type="non-terminal residue" evidence="12">
    <location>
        <position position="1"/>
    </location>
</feature>
<keyword evidence="7" id="KW-0227">DNA damage</keyword>
<evidence type="ECO:0000256" key="5">
    <source>
        <dbReference type="ARBA" id="ARBA00022603"/>
    </source>
</evidence>
<dbReference type="SUPFAM" id="SSF46767">
    <property type="entry name" value="Methylated DNA-protein cysteine methyltransferase, C-terminal domain"/>
    <property type="match status" value="1"/>
</dbReference>
<organism evidence="12">
    <name type="scientific">marine metagenome</name>
    <dbReference type="NCBI Taxonomy" id="408172"/>
    <lineage>
        <taxon>unclassified sequences</taxon>
        <taxon>metagenomes</taxon>
        <taxon>ecological metagenomes</taxon>
    </lineage>
</organism>
<keyword evidence="5" id="KW-0489">Methyltransferase</keyword>
<dbReference type="Gene3D" id="3.30.160.70">
    <property type="entry name" value="Methylated DNA-protein cysteine methyltransferase domain"/>
    <property type="match status" value="1"/>
</dbReference>
<dbReference type="Pfam" id="PF01035">
    <property type="entry name" value="DNA_binding_1"/>
    <property type="match status" value="1"/>
</dbReference>
<dbReference type="GO" id="GO:0032259">
    <property type="term" value="P:methylation"/>
    <property type="evidence" value="ECO:0007669"/>
    <property type="project" value="UniProtKB-KW"/>
</dbReference>
<evidence type="ECO:0000256" key="3">
    <source>
        <dbReference type="ARBA" id="ARBA00011918"/>
    </source>
</evidence>
<proteinExistence type="inferred from homology"/>
<evidence type="ECO:0000256" key="7">
    <source>
        <dbReference type="ARBA" id="ARBA00022763"/>
    </source>
</evidence>
<evidence type="ECO:0000256" key="2">
    <source>
        <dbReference type="ARBA" id="ARBA00008711"/>
    </source>
</evidence>